<protein>
    <submittedName>
        <fullName evidence="1">Uncharacterized protein</fullName>
    </submittedName>
</protein>
<keyword evidence="1" id="KW-0614">Plasmid</keyword>
<dbReference type="AlphaFoldDB" id="A0A0H3YFW5"/>
<name>A0A0H3YFW5_SALET</name>
<sequence length="119" mass="13349">MLQPPALEKFFKFPLHIARQFLSLLCHKRSECRVILVNDLIEKGLLGSVALVTTSIPIPAGRPGRHMRHVPRPCNTVFTYSLSLSGKFFYPQPKCLPLLDIASQCPSLPLDCKQAHKTL</sequence>
<reference evidence="1" key="1">
    <citation type="journal article" date="2015" name="Antimicrob. Agents Chemother.">
        <title>IncA/C Plasmid Carrying blaNDM-1, blaCMY-16, and fosA3 in a Salmonella enterica Serovar Corvallis Strain Isolated from a Migratory Wild Bird in Germany.</title>
        <authorList>
            <person name="Villa L."/>
            <person name="Guerra B."/>
            <person name="Schmoger S."/>
            <person name="Fischer J."/>
            <person name="Helmuth R."/>
            <person name="Zong Z."/>
            <person name="Garcia-Fernandez A."/>
            <person name="Carattoli A."/>
        </authorList>
    </citation>
    <scope>NUCLEOTIDE SEQUENCE</scope>
    <source>
        <strain evidence="1">RH-1238</strain>
        <plasmid evidence="1">pRH-1238</plasmid>
    </source>
</reference>
<dbReference type="EMBL" id="KR091911">
    <property type="protein sequence ID" value="AKN19383.1"/>
    <property type="molecule type" value="Genomic_DNA"/>
</dbReference>
<geneLocation type="plasmid" evidence="1">
    <name>pRH-1238</name>
</geneLocation>
<accession>A0A0H3YFW5</accession>
<organism evidence="1">
    <name type="scientific">Salmonella enterica subsp. enterica serovar Corvallis</name>
    <dbReference type="NCBI Taxonomy" id="593905"/>
    <lineage>
        <taxon>Bacteria</taxon>
        <taxon>Pseudomonadati</taxon>
        <taxon>Pseudomonadota</taxon>
        <taxon>Gammaproteobacteria</taxon>
        <taxon>Enterobacterales</taxon>
        <taxon>Enterobacteriaceae</taxon>
        <taxon>Salmonella</taxon>
    </lineage>
</organism>
<proteinExistence type="predicted"/>
<evidence type="ECO:0000313" key="1">
    <source>
        <dbReference type="EMBL" id="AKN19383.1"/>
    </source>
</evidence>